<gene>
    <name evidence="9" type="ORF">FH063_006687</name>
</gene>
<dbReference type="Gene3D" id="3.40.50.300">
    <property type="entry name" value="P-loop containing nucleotide triphosphate hydrolases"/>
    <property type="match status" value="1"/>
</dbReference>
<keyword evidence="3" id="KW-0347">Helicase</keyword>
<dbReference type="SUPFAM" id="SSF52540">
    <property type="entry name" value="P-loop containing nucleoside triphosphate hydrolases"/>
    <property type="match status" value="1"/>
</dbReference>
<feature type="domain" description="Helicase ATP-binding" evidence="7">
    <location>
        <begin position="135"/>
        <end position="320"/>
    </location>
</feature>
<feature type="compositionally biased region" description="Acidic residues" evidence="6">
    <location>
        <begin position="457"/>
        <end position="468"/>
    </location>
</feature>
<dbReference type="InterPro" id="IPR049730">
    <property type="entry name" value="SNF2/RAD54-like_C"/>
</dbReference>
<dbReference type="Pfam" id="PF00176">
    <property type="entry name" value="SNF2-rel_dom"/>
    <property type="match status" value="1"/>
</dbReference>
<accession>A0A5B0KR54</accession>
<proteinExistence type="predicted"/>
<dbReference type="PANTHER" id="PTHR45766:SF6">
    <property type="entry name" value="SWI_SNF-RELATED MATRIX-ASSOCIATED ACTIN-DEPENDENT REGULATOR OF CHROMATIN SUBFAMILY A-LIKE PROTEIN 1"/>
    <property type="match status" value="1"/>
</dbReference>
<dbReference type="RefSeq" id="WP_149650625.1">
    <property type="nucleotide sequence ID" value="NZ_VEWN01000010.1"/>
</dbReference>
<organism evidence="9 10">
    <name type="scientific">Azospirillum argentinense</name>
    <dbReference type="NCBI Taxonomy" id="2970906"/>
    <lineage>
        <taxon>Bacteria</taxon>
        <taxon>Pseudomonadati</taxon>
        <taxon>Pseudomonadota</taxon>
        <taxon>Alphaproteobacteria</taxon>
        <taxon>Rhodospirillales</taxon>
        <taxon>Azospirillaceae</taxon>
        <taxon>Azospirillum</taxon>
    </lineage>
</organism>
<keyword evidence="2" id="KW-0378">Hydrolase</keyword>
<evidence type="ECO:0000256" key="5">
    <source>
        <dbReference type="SAM" id="Coils"/>
    </source>
</evidence>
<evidence type="ECO:0000313" key="10">
    <source>
        <dbReference type="Proteomes" id="UP000325333"/>
    </source>
</evidence>
<evidence type="ECO:0000313" key="9">
    <source>
        <dbReference type="EMBL" id="KAA1054431.1"/>
    </source>
</evidence>
<dbReference type="Gene3D" id="3.40.50.10810">
    <property type="entry name" value="Tandem AAA-ATPase domain"/>
    <property type="match status" value="1"/>
</dbReference>
<dbReference type="InterPro" id="IPR038718">
    <property type="entry name" value="SNF2-like_sf"/>
</dbReference>
<evidence type="ECO:0000256" key="1">
    <source>
        <dbReference type="ARBA" id="ARBA00022741"/>
    </source>
</evidence>
<evidence type="ECO:0000256" key="4">
    <source>
        <dbReference type="ARBA" id="ARBA00022840"/>
    </source>
</evidence>
<evidence type="ECO:0000256" key="6">
    <source>
        <dbReference type="SAM" id="MobiDB-lite"/>
    </source>
</evidence>
<dbReference type="InterPro" id="IPR027417">
    <property type="entry name" value="P-loop_NTPase"/>
</dbReference>
<evidence type="ECO:0008006" key="11">
    <source>
        <dbReference type="Google" id="ProtNLM"/>
    </source>
</evidence>
<keyword evidence="1" id="KW-0547">Nucleotide-binding</keyword>
<dbReference type="InterPro" id="IPR000330">
    <property type="entry name" value="SNF2_N"/>
</dbReference>
<keyword evidence="4" id="KW-0067">ATP-binding</keyword>
<dbReference type="InterPro" id="IPR057342">
    <property type="entry name" value="DEXDc_RapA"/>
</dbReference>
<dbReference type="PANTHER" id="PTHR45766">
    <property type="entry name" value="DNA ANNEALING HELICASE AND ENDONUCLEASE ZRANB3 FAMILY MEMBER"/>
    <property type="match status" value="1"/>
</dbReference>
<evidence type="ECO:0000259" key="7">
    <source>
        <dbReference type="PROSITE" id="PS51192"/>
    </source>
</evidence>
<sequence length="1051" mass="119398">MTSSADAPKFESVVAPPEQGQLVEVRRRQWVVADVQTSSGEVGGAIAQNLLTLSSIDEDSLGEQIEVVWEIEPGAHVIEKVGLPSISGQDDTEELEAFLDAVRWGAATNSDRGFLQAPFRSGVSIEDFQLDPLVRAIDMARANLLIADDVGLGKTIEAGLVIQELLLRHRARTVFVVCPASLQEKWRVEMLEKFGLEFKIVDAEYVRELRRTRGIHANPWTSFPRLIVSIDWIKSGEALRMLRDILPVRSTFPRKFDILVIDEAHNVAPASSGHYALESQRTRFVRQIAPHFQHRLFLTATPHNGYTESFTSLLELLDDQRFSRTILPDDKQLSQVMIRRLKTDLVDKDGKPLYPKRNLQALSIPFTADERAVHKLLDSYCKSREATCRGSGAMGTKFVNGLLRKRLFSSPAAFASTLEKHFATLTSGKVRAKPDTMTDRILRKAILKAEEDYADDGQVEEAQSEAVEEATRRSAPPTEDELRLLARMREWAHNVAARVDSKSKAIIDWIEANLKTDGRWNDRRVILFTEYRTTHRWLHQILASHGHGGDRLAVIHGNMDRDEREKVKAAFQTDPKEAEVRILLATDAASEGIDLQNYCNCLIHVEIPYNPNVMEQRNGRIDRHGQKYGEVLIWHPVDGGQATGDKLGGHKDDIIRALVKLEAMREDMGSVNPVIAPQMAGLIEGTRRELDTREAEVRSAKAKRFIRAERQLKERIEKLHERLQETRRDFHLTPERICAAVKTGLALEKRPPLKPIEFADAPPSTVFEMPALTGSWARCLEGLRHPHTGKQRPITFDHEVAKGREDVVLVHLNHRLVQMCLRLMRAEVWAQSDVKKLHRVDVRVLPNADLNEIAITVVSRLVVIGGKHHRLHEELTVAGGYIGDKSFSRETRVTQLNDWLDRATSARAGERLFKGLTRRFEKNRLSIMQAIEARSRDRLRNLETTLETRKQQEISNIASVLNELERAIQQELLKAVEPEQLVLQFPEFSDAERMQVRRDTEALKARLARIPGEKEQEIEAIRQRFEGYDVRTFPVAVIFLVPERHPWRADA</sequence>
<feature type="domain" description="Helicase C-terminal" evidence="8">
    <location>
        <begin position="506"/>
        <end position="683"/>
    </location>
</feature>
<dbReference type="AlphaFoldDB" id="A0A5B0KR54"/>
<keyword evidence="5" id="KW-0175">Coiled coil</keyword>
<evidence type="ECO:0000256" key="3">
    <source>
        <dbReference type="ARBA" id="ARBA00022806"/>
    </source>
</evidence>
<dbReference type="PROSITE" id="PS51192">
    <property type="entry name" value="HELICASE_ATP_BIND_1"/>
    <property type="match status" value="1"/>
</dbReference>
<dbReference type="CDD" id="cd18793">
    <property type="entry name" value="SF2_C_SNF"/>
    <property type="match status" value="1"/>
</dbReference>
<dbReference type="InterPro" id="IPR014001">
    <property type="entry name" value="Helicase_ATP-bd"/>
</dbReference>
<dbReference type="InterPro" id="IPR001650">
    <property type="entry name" value="Helicase_C-like"/>
</dbReference>
<dbReference type="GO" id="GO:0016787">
    <property type="term" value="F:hydrolase activity"/>
    <property type="evidence" value="ECO:0007669"/>
    <property type="project" value="UniProtKB-KW"/>
</dbReference>
<evidence type="ECO:0000259" key="8">
    <source>
        <dbReference type="PROSITE" id="PS51194"/>
    </source>
</evidence>
<comment type="caution">
    <text evidence="9">The sequence shown here is derived from an EMBL/GenBank/DDBJ whole genome shotgun (WGS) entry which is preliminary data.</text>
</comment>
<evidence type="ECO:0000256" key="2">
    <source>
        <dbReference type="ARBA" id="ARBA00022801"/>
    </source>
</evidence>
<dbReference type="EMBL" id="VEWN01000010">
    <property type="protein sequence ID" value="KAA1054431.1"/>
    <property type="molecule type" value="Genomic_DNA"/>
</dbReference>
<dbReference type="SMART" id="SM00490">
    <property type="entry name" value="HELICc"/>
    <property type="match status" value="1"/>
</dbReference>
<dbReference type="Proteomes" id="UP000325333">
    <property type="component" value="Unassembled WGS sequence"/>
</dbReference>
<protein>
    <recommendedName>
        <fullName evidence="11">Helicase</fullName>
    </recommendedName>
</protein>
<dbReference type="GO" id="GO:0005524">
    <property type="term" value="F:ATP binding"/>
    <property type="evidence" value="ECO:0007669"/>
    <property type="project" value="UniProtKB-KW"/>
</dbReference>
<feature type="region of interest" description="Disordered" evidence="6">
    <location>
        <begin position="457"/>
        <end position="479"/>
    </location>
</feature>
<dbReference type="NCBIfam" id="NF038317">
    <property type="entry name" value="DISARM_DrmD"/>
    <property type="match status" value="1"/>
</dbReference>
<dbReference type="GO" id="GO:0004386">
    <property type="term" value="F:helicase activity"/>
    <property type="evidence" value="ECO:0007669"/>
    <property type="project" value="UniProtKB-KW"/>
</dbReference>
<dbReference type="SMART" id="SM00487">
    <property type="entry name" value="DEXDc"/>
    <property type="match status" value="1"/>
</dbReference>
<feature type="coiled-coil region" evidence="5">
    <location>
        <begin position="683"/>
        <end position="729"/>
    </location>
</feature>
<reference evidence="9 10" key="1">
    <citation type="submission" date="2019-07" db="EMBL/GenBank/DDBJ databases">
        <title>Genome sequencing of the stress-tolerant strain Azospirillum brasilense Az19.</title>
        <authorList>
            <person name="Maroniche G.A."/>
            <person name="Garcia J.E."/>
            <person name="Pagnussat L."/>
            <person name="Amenta M."/>
            <person name="Creus C.M."/>
        </authorList>
    </citation>
    <scope>NUCLEOTIDE SEQUENCE [LARGE SCALE GENOMIC DNA]</scope>
    <source>
        <strain evidence="9 10">Az19</strain>
    </source>
</reference>
<dbReference type="PROSITE" id="PS51194">
    <property type="entry name" value="HELICASE_CTER"/>
    <property type="match status" value="1"/>
</dbReference>
<name>A0A5B0KR54_9PROT</name>
<dbReference type="CDD" id="cd18011">
    <property type="entry name" value="DEXDc_RapA"/>
    <property type="match status" value="1"/>
</dbReference>
<dbReference type="Pfam" id="PF00271">
    <property type="entry name" value="Helicase_C"/>
    <property type="match status" value="1"/>
</dbReference>